<dbReference type="Pfam" id="PF19279">
    <property type="entry name" value="YegS_C"/>
    <property type="match status" value="1"/>
</dbReference>
<dbReference type="GO" id="GO:0046872">
    <property type="term" value="F:metal ion binding"/>
    <property type="evidence" value="ECO:0007669"/>
    <property type="project" value="UniProtKB-KW"/>
</dbReference>
<dbReference type="PANTHER" id="PTHR12358:SF106">
    <property type="entry name" value="LIPID KINASE YEGS"/>
    <property type="match status" value="1"/>
</dbReference>
<evidence type="ECO:0000256" key="1">
    <source>
        <dbReference type="ARBA" id="ARBA00001946"/>
    </source>
</evidence>
<accession>A0A4V5UU80</accession>
<keyword evidence="5" id="KW-0547">Nucleotide-binding</keyword>
<evidence type="ECO:0000313" key="13">
    <source>
        <dbReference type="EMBL" id="TKK68043.1"/>
    </source>
</evidence>
<dbReference type="InterPro" id="IPR017438">
    <property type="entry name" value="ATP-NAD_kinase_N"/>
</dbReference>
<evidence type="ECO:0000256" key="10">
    <source>
        <dbReference type="ARBA" id="ARBA00023209"/>
    </source>
</evidence>
<evidence type="ECO:0000256" key="5">
    <source>
        <dbReference type="ARBA" id="ARBA00022741"/>
    </source>
</evidence>
<keyword evidence="14" id="KW-1185">Reference proteome</keyword>
<name>A0A4V5UU80_9BACT</name>
<dbReference type="InterPro" id="IPR045540">
    <property type="entry name" value="YegS/DAGK_C"/>
</dbReference>
<evidence type="ECO:0000256" key="7">
    <source>
        <dbReference type="ARBA" id="ARBA00022840"/>
    </source>
</evidence>
<evidence type="ECO:0000256" key="4">
    <source>
        <dbReference type="ARBA" id="ARBA00022723"/>
    </source>
</evidence>
<sequence length="301" mass="33441">MNPRKIMYLVNPISGTGKKELLVNNIKKQTAARGIAYEVAYTTASGNYTLHKEKIVEEHFTDVVIIGGDGTVNQVVNNFRDIPDLQFGIIPLGSGNGLAYAAGISKKPMQALHLIFDGTAKYTDAFTINNYFSCMLSGIGFDAKVAHDFAASASRGLFTYTQQSLINFFKAQPYQFEVIIDGFSFFTDAYFISIANSNQFGNNVTIAPQASLNDGLLDIVIVQKMHKARLPFAVLQQIRGNNKLQQMVEDMSKKNILYFQSPCITIRNLKHAPFHIDGEPTETSEEFKASIIKDCFKLIQP</sequence>
<keyword evidence="2" id="KW-0444">Lipid biosynthesis</keyword>
<dbReference type="EMBL" id="SZQL01000009">
    <property type="protein sequence ID" value="TKK68043.1"/>
    <property type="molecule type" value="Genomic_DNA"/>
</dbReference>
<keyword evidence="3" id="KW-0808">Transferase</keyword>
<evidence type="ECO:0000259" key="12">
    <source>
        <dbReference type="PROSITE" id="PS50146"/>
    </source>
</evidence>
<dbReference type="SMART" id="SM00046">
    <property type="entry name" value="DAGKc"/>
    <property type="match status" value="1"/>
</dbReference>
<evidence type="ECO:0000256" key="11">
    <source>
        <dbReference type="ARBA" id="ARBA00023264"/>
    </source>
</evidence>
<organism evidence="13 14">
    <name type="scientific">Ilyomonas limi</name>
    <dbReference type="NCBI Taxonomy" id="2575867"/>
    <lineage>
        <taxon>Bacteria</taxon>
        <taxon>Pseudomonadati</taxon>
        <taxon>Bacteroidota</taxon>
        <taxon>Chitinophagia</taxon>
        <taxon>Chitinophagales</taxon>
        <taxon>Chitinophagaceae</taxon>
        <taxon>Ilyomonas</taxon>
    </lineage>
</organism>
<protein>
    <submittedName>
        <fullName evidence="13">YegS/Rv2252/BmrU family lipid kinase</fullName>
    </submittedName>
</protein>
<dbReference type="Pfam" id="PF00781">
    <property type="entry name" value="DAGK_cat"/>
    <property type="match status" value="1"/>
</dbReference>
<keyword evidence="9" id="KW-0443">Lipid metabolism</keyword>
<keyword evidence="7" id="KW-0067">ATP-binding</keyword>
<gene>
    <name evidence="13" type="ORF">FC093_12580</name>
</gene>
<comment type="cofactor">
    <cofactor evidence="1">
        <name>Mg(2+)</name>
        <dbReference type="ChEBI" id="CHEBI:18420"/>
    </cofactor>
</comment>
<dbReference type="GO" id="GO:0008654">
    <property type="term" value="P:phospholipid biosynthetic process"/>
    <property type="evidence" value="ECO:0007669"/>
    <property type="project" value="UniProtKB-KW"/>
</dbReference>
<dbReference type="Gene3D" id="3.40.50.10330">
    <property type="entry name" value="Probable inorganic polyphosphate/atp-NAD kinase, domain 1"/>
    <property type="match status" value="1"/>
</dbReference>
<keyword evidence="8" id="KW-0460">Magnesium</keyword>
<evidence type="ECO:0000256" key="8">
    <source>
        <dbReference type="ARBA" id="ARBA00022842"/>
    </source>
</evidence>
<dbReference type="GO" id="GO:0016301">
    <property type="term" value="F:kinase activity"/>
    <property type="evidence" value="ECO:0007669"/>
    <property type="project" value="UniProtKB-KW"/>
</dbReference>
<feature type="domain" description="DAGKc" evidence="12">
    <location>
        <begin position="1"/>
        <end position="131"/>
    </location>
</feature>
<dbReference type="InterPro" id="IPR050187">
    <property type="entry name" value="Lipid_Phosphate_FormReg"/>
</dbReference>
<evidence type="ECO:0000256" key="2">
    <source>
        <dbReference type="ARBA" id="ARBA00022516"/>
    </source>
</evidence>
<comment type="caution">
    <text evidence="13">The sequence shown here is derived from an EMBL/GenBank/DDBJ whole genome shotgun (WGS) entry which is preliminary data.</text>
</comment>
<dbReference type="AlphaFoldDB" id="A0A4V5UU80"/>
<reference evidence="13 14" key="1">
    <citation type="submission" date="2019-05" db="EMBL/GenBank/DDBJ databases">
        <title>Panacibacter sp. strain 17mud1-8 Genome sequencing and assembly.</title>
        <authorList>
            <person name="Chhetri G."/>
        </authorList>
    </citation>
    <scope>NUCLEOTIDE SEQUENCE [LARGE SCALE GENOMIC DNA]</scope>
    <source>
        <strain evidence="13 14">17mud1-8</strain>
    </source>
</reference>
<dbReference type="GO" id="GO:0005886">
    <property type="term" value="C:plasma membrane"/>
    <property type="evidence" value="ECO:0007669"/>
    <property type="project" value="TreeGrafter"/>
</dbReference>
<dbReference type="PANTHER" id="PTHR12358">
    <property type="entry name" value="SPHINGOSINE KINASE"/>
    <property type="match status" value="1"/>
</dbReference>
<dbReference type="Gene3D" id="2.60.200.40">
    <property type="match status" value="1"/>
</dbReference>
<proteinExistence type="predicted"/>
<evidence type="ECO:0000256" key="6">
    <source>
        <dbReference type="ARBA" id="ARBA00022777"/>
    </source>
</evidence>
<dbReference type="PROSITE" id="PS50146">
    <property type="entry name" value="DAGK"/>
    <property type="match status" value="1"/>
</dbReference>
<evidence type="ECO:0000256" key="9">
    <source>
        <dbReference type="ARBA" id="ARBA00023098"/>
    </source>
</evidence>
<keyword evidence="10" id="KW-0594">Phospholipid biosynthesis</keyword>
<dbReference type="SUPFAM" id="SSF111331">
    <property type="entry name" value="NAD kinase/diacylglycerol kinase-like"/>
    <property type="match status" value="1"/>
</dbReference>
<dbReference type="InterPro" id="IPR005218">
    <property type="entry name" value="Diacylglycerol/lipid_kinase"/>
</dbReference>
<dbReference type="InterPro" id="IPR001206">
    <property type="entry name" value="Diacylglycerol_kinase_cat_dom"/>
</dbReference>
<dbReference type="GO" id="GO:0005524">
    <property type="term" value="F:ATP binding"/>
    <property type="evidence" value="ECO:0007669"/>
    <property type="project" value="UniProtKB-KW"/>
</dbReference>
<dbReference type="Proteomes" id="UP000305848">
    <property type="component" value="Unassembled WGS sequence"/>
</dbReference>
<keyword evidence="11" id="KW-1208">Phospholipid metabolism</keyword>
<dbReference type="InterPro" id="IPR016064">
    <property type="entry name" value="NAD/diacylglycerol_kinase_sf"/>
</dbReference>
<dbReference type="NCBIfam" id="TIGR00147">
    <property type="entry name" value="YegS/Rv2252/BmrU family lipid kinase"/>
    <property type="match status" value="1"/>
</dbReference>
<evidence type="ECO:0000313" key="14">
    <source>
        <dbReference type="Proteomes" id="UP000305848"/>
    </source>
</evidence>
<evidence type="ECO:0000256" key="3">
    <source>
        <dbReference type="ARBA" id="ARBA00022679"/>
    </source>
</evidence>
<dbReference type="RefSeq" id="WP_137262146.1">
    <property type="nucleotide sequence ID" value="NZ_SZQL01000009.1"/>
</dbReference>
<dbReference type="OrthoDB" id="9786026at2"/>
<keyword evidence="6 13" id="KW-0418">Kinase</keyword>
<keyword evidence="4" id="KW-0479">Metal-binding</keyword>